<evidence type="ECO:0000256" key="1">
    <source>
        <dbReference type="SAM" id="MobiDB-lite"/>
    </source>
</evidence>
<organism evidence="2 3">
    <name type="scientific">Schizothecium vesticola</name>
    <dbReference type="NCBI Taxonomy" id="314040"/>
    <lineage>
        <taxon>Eukaryota</taxon>
        <taxon>Fungi</taxon>
        <taxon>Dikarya</taxon>
        <taxon>Ascomycota</taxon>
        <taxon>Pezizomycotina</taxon>
        <taxon>Sordariomycetes</taxon>
        <taxon>Sordariomycetidae</taxon>
        <taxon>Sordariales</taxon>
        <taxon>Schizotheciaceae</taxon>
        <taxon>Schizothecium</taxon>
    </lineage>
</organism>
<accession>A0AA40EK98</accession>
<name>A0AA40EK98_9PEZI</name>
<gene>
    <name evidence="2" type="ORF">B0T18DRAFT_219058</name>
</gene>
<dbReference type="EMBL" id="JAUKUD010000006">
    <property type="protein sequence ID" value="KAK0740872.1"/>
    <property type="molecule type" value="Genomic_DNA"/>
</dbReference>
<sequence length="201" mass="22769">MRPSQPNFAGGLLGAGPKPKGSFDLSHQTSHSVRIQHEQEKKVERSRHEARTGRLETRLGAFDVVTSADGALPRRGPTCRFSHSSLSLFLIRKFFFFLALPGCHRVAPARRVARGSHGRDVKQCPSWCVEVGGAKIFWWYRRASNWPRAGRRSSSSTSFRRRSPWSWRARNRPSREPMLCCVNGQQTDQRVDRPQTSEGLG</sequence>
<keyword evidence="3" id="KW-1185">Reference proteome</keyword>
<dbReference type="Proteomes" id="UP001172155">
    <property type="component" value="Unassembled WGS sequence"/>
</dbReference>
<dbReference type="AlphaFoldDB" id="A0AA40EK98"/>
<feature type="compositionally biased region" description="Basic and acidic residues" evidence="1">
    <location>
        <begin position="35"/>
        <end position="50"/>
    </location>
</feature>
<evidence type="ECO:0000313" key="2">
    <source>
        <dbReference type="EMBL" id="KAK0740872.1"/>
    </source>
</evidence>
<reference evidence="2" key="1">
    <citation type="submission" date="2023-06" db="EMBL/GenBank/DDBJ databases">
        <title>Genome-scale phylogeny and comparative genomics of the fungal order Sordariales.</title>
        <authorList>
            <consortium name="Lawrence Berkeley National Laboratory"/>
            <person name="Hensen N."/>
            <person name="Bonometti L."/>
            <person name="Westerberg I."/>
            <person name="Brannstrom I.O."/>
            <person name="Guillou S."/>
            <person name="Cros-Aarteil S."/>
            <person name="Calhoun S."/>
            <person name="Haridas S."/>
            <person name="Kuo A."/>
            <person name="Mondo S."/>
            <person name="Pangilinan J."/>
            <person name="Riley R."/>
            <person name="LaButti K."/>
            <person name="Andreopoulos B."/>
            <person name="Lipzen A."/>
            <person name="Chen C."/>
            <person name="Yanf M."/>
            <person name="Daum C."/>
            <person name="Ng V."/>
            <person name="Clum A."/>
            <person name="Steindorff A."/>
            <person name="Ohm R."/>
            <person name="Martin F."/>
            <person name="Silar P."/>
            <person name="Natvig D."/>
            <person name="Lalanne C."/>
            <person name="Gautier V."/>
            <person name="Ament-velasquez S.L."/>
            <person name="Kruys A."/>
            <person name="Hutchinson M.I."/>
            <person name="Powell A.J."/>
            <person name="Barry K."/>
            <person name="Miller A.N."/>
            <person name="Grigoriev I.V."/>
            <person name="Debuchy R."/>
            <person name="Gladieux P."/>
            <person name="Thoren M.H."/>
            <person name="Johannesson H."/>
        </authorList>
    </citation>
    <scope>NUCLEOTIDE SEQUENCE</scope>
    <source>
        <strain evidence="2">SMH3187-1</strain>
    </source>
</reference>
<evidence type="ECO:0000313" key="3">
    <source>
        <dbReference type="Proteomes" id="UP001172155"/>
    </source>
</evidence>
<protein>
    <submittedName>
        <fullName evidence="2">Uncharacterized protein</fullName>
    </submittedName>
</protein>
<comment type="caution">
    <text evidence="2">The sequence shown here is derived from an EMBL/GenBank/DDBJ whole genome shotgun (WGS) entry which is preliminary data.</text>
</comment>
<proteinExistence type="predicted"/>
<feature type="region of interest" description="Disordered" evidence="1">
    <location>
        <begin position="1"/>
        <end position="50"/>
    </location>
</feature>